<dbReference type="Pfam" id="PF00400">
    <property type="entry name" value="WD40"/>
    <property type="match status" value="1"/>
</dbReference>
<dbReference type="EMBL" id="JBEUSY010000328">
    <property type="protein sequence ID" value="KAL1238262.1"/>
    <property type="molecule type" value="Genomic_DNA"/>
</dbReference>
<accession>A0ABR3KK18</accession>
<evidence type="ECO:0000313" key="2">
    <source>
        <dbReference type="EMBL" id="KAL1238262.1"/>
    </source>
</evidence>
<dbReference type="InterPro" id="IPR036322">
    <property type="entry name" value="WD40_repeat_dom_sf"/>
</dbReference>
<keyword evidence="3" id="KW-1185">Reference proteome</keyword>
<organism evidence="2 3">
    <name type="scientific">Trichinella spiralis</name>
    <name type="common">Trichina worm</name>
    <dbReference type="NCBI Taxonomy" id="6334"/>
    <lineage>
        <taxon>Eukaryota</taxon>
        <taxon>Metazoa</taxon>
        <taxon>Ecdysozoa</taxon>
        <taxon>Nematoda</taxon>
        <taxon>Enoplea</taxon>
        <taxon>Dorylaimia</taxon>
        <taxon>Trichinellida</taxon>
        <taxon>Trichinellidae</taxon>
        <taxon>Trichinella</taxon>
    </lineage>
</organism>
<keyword evidence="1" id="KW-1133">Transmembrane helix</keyword>
<feature type="transmembrane region" description="Helical" evidence="1">
    <location>
        <begin position="260"/>
        <end position="277"/>
    </location>
</feature>
<dbReference type="Proteomes" id="UP001558632">
    <property type="component" value="Unassembled WGS sequence"/>
</dbReference>
<dbReference type="SUPFAM" id="SSF50978">
    <property type="entry name" value="WD40 repeat-like"/>
    <property type="match status" value="1"/>
</dbReference>
<reference evidence="2 3" key="1">
    <citation type="submission" date="2024-07" db="EMBL/GenBank/DDBJ databases">
        <title>Enhanced genomic and transcriptomic resources for Trichinella pseudospiralis and T. spiralis underpin the discovery of pronounced molecular differences between stages and species.</title>
        <authorList>
            <person name="Pasi K.K."/>
            <person name="La Rosa G."/>
            <person name="Gomez-Morales M.A."/>
            <person name="Tosini F."/>
            <person name="Sumanam S."/>
            <person name="Young N.D."/>
            <person name="Chang B.C."/>
            <person name="Robin G.B."/>
        </authorList>
    </citation>
    <scope>NUCLEOTIDE SEQUENCE [LARGE SCALE GENOMIC DNA]</scope>
    <source>
        <strain evidence="2">ISS534</strain>
    </source>
</reference>
<gene>
    <name evidence="2" type="ORF">TSPI_05183</name>
</gene>
<keyword evidence="1" id="KW-0472">Membrane</keyword>
<dbReference type="InterPro" id="IPR001680">
    <property type="entry name" value="WD40_rpt"/>
</dbReference>
<dbReference type="SMART" id="SM00320">
    <property type="entry name" value="WD40"/>
    <property type="match status" value="3"/>
</dbReference>
<proteinExistence type="predicted"/>
<dbReference type="InterPro" id="IPR015943">
    <property type="entry name" value="WD40/YVTN_repeat-like_dom_sf"/>
</dbReference>
<dbReference type="Gene3D" id="2.130.10.10">
    <property type="entry name" value="YVTN repeat-like/Quinoprotein amine dehydrogenase"/>
    <property type="match status" value="2"/>
</dbReference>
<name>A0ABR3KK18_TRISP</name>
<evidence type="ECO:0000313" key="3">
    <source>
        <dbReference type="Proteomes" id="UP001558632"/>
    </source>
</evidence>
<sequence length="297" mass="33811">MHHLIVKLNFRCRRYAFAVGCVDGSVRLLHLEGDNQSRTISQRWRKRYKAAVRGCKFAVDGNSLYVVSKNLALCQQDLQSGSKMRCIQIAHNHAPYSLYPIDQHLIATGDENGVCKIWDWRLDRKPAVAEFHECVDFVSDFVCDVAKTTLLFTSGDATLTAVDLRTMKPICQSEEMHTELLSLVIAMQGKRVLCSSGNGYLEVFNWDQWGTIVERLDTGHQDSVEDLCLLDDRLLASASLDGSPPTTTVWSLWLQLTTGVYWQAVVMITRYFSLTLIRKRSKYRKSSNRYSTNSMIK</sequence>
<evidence type="ECO:0000256" key="1">
    <source>
        <dbReference type="SAM" id="Phobius"/>
    </source>
</evidence>
<keyword evidence="1" id="KW-0812">Transmembrane</keyword>
<dbReference type="PANTHER" id="PTHR44156">
    <property type="entry name" value="SUPERNUMERARY LIMBS, ISOFORM B-RELATED"/>
    <property type="match status" value="1"/>
</dbReference>
<protein>
    <submittedName>
        <fullName evidence="2">WD repeat-containing protein</fullName>
    </submittedName>
</protein>
<dbReference type="InterPro" id="IPR053299">
    <property type="entry name" value="ASTRA_WD_repeat"/>
</dbReference>
<comment type="caution">
    <text evidence="2">The sequence shown here is derived from an EMBL/GenBank/DDBJ whole genome shotgun (WGS) entry which is preliminary data.</text>
</comment>